<dbReference type="Proteomes" id="UP000031036">
    <property type="component" value="Unassembled WGS sequence"/>
</dbReference>
<gene>
    <name evidence="2" type="ORF">Tcan_18908</name>
</gene>
<feature type="coiled-coil region" evidence="1">
    <location>
        <begin position="30"/>
        <end position="64"/>
    </location>
</feature>
<evidence type="ECO:0000313" key="3">
    <source>
        <dbReference type="Proteomes" id="UP000031036"/>
    </source>
</evidence>
<organism evidence="2 3">
    <name type="scientific">Toxocara canis</name>
    <name type="common">Canine roundworm</name>
    <dbReference type="NCBI Taxonomy" id="6265"/>
    <lineage>
        <taxon>Eukaryota</taxon>
        <taxon>Metazoa</taxon>
        <taxon>Ecdysozoa</taxon>
        <taxon>Nematoda</taxon>
        <taxon>Chromadorea</taxon>
        <taxon>Rhabditida</taxon>
        <taxon>Spirurina</taxon>
        <taxon>Ascaridomorpha</taxon>
        <taxon>Ascaridoidea</taxon>
        <taxon>Toxocaridae</taxon>
        <taxon>Toxocara</taxon>
    </lineage>
</organism>
<keyword evidence="3" id="KW-1185">Reference proteome</keyword>
<evidence type="ECO:0000256" key="1">
    <source>
        <dbReference type="SAM" id="Coils"/>
    </source>
</evidence>
<comment type="caution">
    <text evidence="2">The sequence shown here is derived from an EMBL/GenBank/DDBJ whole genome shotgun (WGS) entry which is preliminary data.</text>
</comment>
<sequence length="125" mass="14262">MRTESDKQKGELEALKAISQQSASLEKEELVSVNDEIVRLTSENARLRQNIAQLTRKNDNLAKDLDDYKFIMEKETRKWMDAANDFKRQVMDLECQLESCEAGKSALEATMIQLKAQYDADLSAS</sequence>
<keyword evidence="1" id="KW-0175">Coiled coil</keyword>
<protein>
    <submittedName>
        <fullName evidence="2">Uncharacterized protein</fullName>
    </submittedName>
</protein>
<dbReference type="EMBL" id="JPKZ01002711">
    <property type="protein sequence ID" value="KHN75416.1"/>
    <property type="molecule type" value="Genomic_DNA"/>
</dbReference>
<reference evidence="2 3" key="1">
    <citation type="submission" date="2014-11" db="EMBL/GenBank/DDBJ databases">
        <title>Genetic blueprint of the zoonotic pathogen Toxocara canis.</title>
        <authorList>
            <person name="Zhu X.-Q."/>
            <person name="Korhonen P.K."/>
            <person name="Cai H."/>
            <person name="Young N.D."/>
            <person name="Nejsum P."/>
            <person name="von Samson-Himmelstjerna G."/>
            <person name="Boag P.R."/>
            <person name="Tan P."/>
            <person name="Li Q."/>
            <person name="Min J."/>
            <person name="Yang Y."/>
            <person name="Wang X."/>
            <person name="Fang X."/>
            <person name="Hall R.S."/>
            <person name="Hofmann A."/>
            <person name="Sternberg P.W."/>
            <person name="Jex A.R."/>
            <person name="Gasser R.B."/>
        </authorList>
    </citation>
    <scope>NUCLEOTIDE SEQUENCE [LARGE SCALE GENOMIC DNA]</scope>
    <source>
        <strain evidence="2">PN_DK_2014</strain>
    </source>
</reference>
<evidence type="ECO:0000313" key="2">
    <source>
        <dbReference type="EMBL" id="KHN75416.1"/>
    </source>
</evidence>
<dbReference type="AlphaFoldDB" id="A0A0B2UWG4"/>
<accession>A0A0B2UWG4</accession>
<proteinExistence type="predicted"/>
<name>A0A0B2UWG4_TOXCA</name>